<protein>
    <submittedName>
        <fullName evidence="1">Uncharacterized protein</fullName>
    </submittedName>
</protein>
<dbReference type="EMBL" id="DF143454">
    <property type="protein sequence ID" value="GAA53254.1"/>
    <property type="molecule type" value="Genomic_DNA"/>
</dbReference>
<keyword evidence="2" id="KW-1185">Reference proteome</keyword>
<accession>G7YJX1</accession>
<reference key="2">
    <citation type="submission" date="2011-10" db="EMBL/GenBank/DDBJ databases">
        <title>The genome and transcriptome sequence of Clonorchis sinensis provide insights into the carcinogenic liver fluke.</title>
        <authorList>
            <person name="Wang X."/>
            <person name="Huang Y."/>
            <person name="Chen W."/>
            <person name="Liu H."/>
            <person name="Guo L."/>
            <person name="Chen Y."/>
            <person name="Luo F."/>
            <person name="Zhou W."/>
            <person name="Sun J."/>
            <person name="Mao Q."/>
            <person name="Liang P."/>
            <person name="Zhou C."/>
            <person name="Tian Y."/>
            <person name="Men J."/>
            <person name="Lv X."/>
            <person name="Huang L."/>
            <person name="Zhou J."/>
            <person name="Hu Y."/>
            <person name="Li R."/>
            <person name="Zhang F."/>
            <person name="Lei H."/>
            <person name="Li X."/>
            <person name="Hu X."/>
            <person name="Liang C."/>
            <person name="Xu J."/>
            <person name="Wu Z."/>
            <person name="Yu X."/>
        </authorList>
    </citation>
    <scope>NUCLEOTIDE SEQUENCE</scope>
    <source>
        <strain>Henan</strain>
    </source>
</reference>
<proteinExistence type="predicted"/>
<organism evidence="1 2">
    <name type="scientific">Clonorchis sinensis</name>
    <name type="common">Chinese liver fluke</name>
    <dbReference type="NCBI Taxonomy" id="79923"/>
    <lineage>
        <taxon>Eukaryota</taxon>
        <taxon>Metazoa</taxon>
        <taxon>Spiralia</taxon>
        <taxon>Lophotrochozoa</taxon>
        <taxon>Platyhelminthes</taxon>
        <taxon>Trematoda</taxon>
        <taxon>Digenea</taxon>
        <taxon>Opisthorchiida</taxon>
        <taxon>Opisthorchiata</taxon>
        <taxon>Opisthorchiidae</taxon>
        <taxon>Clonorchis</taxon>
    </lineage>
</organism>
<reference evidence="1" key="1">
    <citation type="journal article" date="2011" name="Genome Biol.">
        <title>The draft genome of the carcinogenic human liver fluke Clonorchis sinensis.</title>
        <authorList>
            <person name="Wang X."/>
            <person name="Chen W."/>
            <person name="Huang Y."/>
            <person name="Sun J."/>
            <person name="Men J."/>
            <person name="Liu H."/>
            <person name="Luo F."/>
            <person name="Guo L."/>
            <person name="Lv X."/>
            <person name="Deng C."/>
            <person name="Zhou C."/>
            <person name="Fan Y."/>
            <person name="Li X."/>
            <person name="Huang L."/>
            <person name="Hu Y."/>
            <person name="Liang C."/>
            <person name="Hu X."/>
            <person name="Xu J."/>
            <person name="Yu X."/>
        </authorList>
    </citation>
    <scope>NUCLEOTIDE SEQUENCE [LARGE SCALE GENOMIC DNA]</scope>
    <source>
        <strain evidence="1">Henan</strain>
    </source>
</reference>
<name>G7YJX1_CLOSI</name>
<dbReference type="Proteomes" id="UP000008909">
    <property type="component" value="Unassembled WGS sequence"/>
</dbReference>
<evidence type="ECO:0000313" key="2">
    <source>
        <dbReference type="Proteomes" id="UP000008909"/>
    </source>
</evidence>
<evidence type="ECO:0000313" key="1">
    <source>
        <dbReference type="EMBL" id="GAA53254.1"/>
    </source>
</evidence>
<dbReference type="AlphaFoldDB" id="G7YJX1"/>
<gene>
    <name evidence="1" type="ORF">CLF_109885</name>
</gene>
<sequence>MCKKHVTNNSVSSAAKQASSVKVFRLSHATRLLRYTSIHSFEEAAHYRTVGVMRVNLAHCGSLHRNRGFHNALQSRTVLLYSAVRMELIRTTVGNANLTFGFRVQFDHPYDEDGEIHVEHLLANALRSTARYTAIYTE</sequence>